<organism evidence="2 3">
    <name type="scientific">Deinococcus cavernae</name>
    <dbReference type="NCBI Taxonomy" id="2320857"/>
    <lineage>
        <taxon>Bacteria</taxon>
        <taxon>Thermotogati</taxon>
        <taxon>Deinococcota</taxon>
        <taxon>Deinococci</taxon>
        <taxon>Deinococcales</taxon>
        <taxon>Deinococcaceae</taxon>
        <taxon>Deinococcus</taxon>
    </lineage>
</organism>
<evidence type="ECO:0008006" key="4">
    <source>
        <dbReference type="Google" id="ProtNLM"/>
    </source>
</evidence>
<dbReference type="OrthoDB" id="9880983at2"/>
<keyword evidence="3" id="KW-1185">Reference proteome</keyword>
<evidence type="ECO:0000313" key="3">
    <source>
        <dbReference type="Proteomes" id="UP000286287"/>
    </source>
</evidence>
<reference evidence="2 3" key="1">
    <citation type="submission" date="2018-09" db="EMBL/GenBank/DDBJ databases">
        <authorList>
            <person name="Zhu H."/>
        </authorList>
    </citation>
    <scope>NUCLEOTIDE SEQUENCE [LARGE SCALE GENOMIC DNA]</scope>
    <source>
        <strain evidence="2 3">K2S05-167</strain>
    </source>
</reference>
<feature type="chain" id="PRO_5019104461" description="PepSY domain-containing protein" evidence="1">
    <location>
        <begin position="22"/>
        <end position="130"/>
    </location>
</feature>
<feature type="signal peptide" evidence="1">
    <location>
        <begin position="1"/>
        <end position="21"/>
    </location>
</feature>
<gene>
    <name evidence="2" type="ORF">D3875_16970</name>
</gene>
<evidence type="ECO:0000313" key="2">
    <source>
        <dbReference type="EMBL" id="RJF72981.1"/>
    </source>
</evidence>
<dbReference type="EMBL" id="QYUJ01000014">
    <property type="protein sequence ID" value="RJF72981.1"/>
    <property type="molecule type" value="Genomic_DNA"/>
</dbReference>
<dbReference type="AlphaFoldDB" id="A0A418VA36"/>
<sequence length="130" mass="14866">MNRTRLAAPLLLLSVFSVAAADQVTAAVTTEANALARQYTGRVCRDDIELDTDTFRQRLNAAQIKEMRTKIVNEWTKDLAEDAREDGYTYEVRYRDNRVWYWKRDVKGGKGEFGVVTINATGKRELTCDQ</sequence>
<protein>
    <recommendedName>
        <fullName evidence="4">PepSY domain-containing protein</fullName>
    </recommendedName>
</protein>
<keyword evidence="1" id="KW-0732">Signal</keyword>
<comment type="caution">
    <text evidence="2">The sequence shown here is derived from an EMBL/GenBank/DDBJ whole genome shotgun (WGS) entry which is preliminary data.</text>
</comment>
<name>A0A418VA36_9DEIO</name>
<accession>A0A418VA36</accession>
<evidence type="ECO:0000256" key="1">
    <source>
        <dbReference type="SAM" id="SignalP"/>
    </source>
</evidence>
<dbReference type="Proteomes" id="UP000286287">
    <property type="component" value="Unassembled WGS sequence"/>
</dbReference>
<proteinExistence type="predicted"/>
<dbReference type="RefSeq" id="WP_119765634.1">
    <property type="nucleotide sequence ID" value="NZ_QYUJ01000014.1"/>
</dbReference>